<comment type="caution">
    <text evidence="2">The sequence shown here is derived from an EMBL/GenBank/DDBJ whole genome shotgun (WGS) entry which is preliminary data.</text>
</comment>
<evidence type="ECO:0000256" key="1">
    <source>
        <dbReference type="SAM" id="Coils"/>
    </source>
</evidence>
<organism evidence="2 3">
    <name type="scientific">Rhodococcus qingshengii</name>
    <dbReference type="NCBI Taxonomy" id="334542"/>
    <lineage>
        <taxon>Bacteria</taxon>
        <taxon>Bacillati</taxon>
        <taxon>Actinomycetota</taxon>
        <taxon>Actinomycetes</taxon>
        <taxon>Mycobacteriales</taxon>
        <taxon>Nocardiaceae</taxon>
        <taxon>Rhodococcus</taxon>
        <taxon>Rhodococcus erythropolis group</taxon>
    </lineage>
</organism>
<name>A0A2A5JEN9_RHOSG</name>
<dbReference type="Proteomes" id="UP000230886">
    <property type="component" value="Unassembled WGS sequence"/>
</dbReference>
<evidence type="ECO:0000313" key="2">
    <source>
        <dbReference type="EMBL" id="PCK27832.1"/>
    </source>
</evidence>
<proteinExistence type="predicted"/>
<evidence type="ECO:0000313" key="3">
    <source>
        <dbReference type="Proteomes" id="UP000230886"/>
    </source>
</evidence>
<dbReference type="EMBL" id="NOVD01000004">
    <property type="protein sequence ID" value="PCK27832.1"/>
    <property type="molecule type" value="Genomic_DNA"/>
</dbReference>
<keyword evidence="1" id="KW-0175">Coiled coil</keyword>
<sequence length="71" mass="7580">MSTYLEELATLAAKIGDDNAKAALDLGWIGPQERDALVDAAQQARKQLAKARADLEQHLMTANMPNVGGAM</sequence>
<accession>A0A2A5JEN9</accession>
<feature type="coiled-coil region" evidence="1">
    <location>
        <begin position="34"/>
        <end position="61"/>
    </location>
</feature>
<gene>
    <name evidence="2" type="ORF">CHR55_10130</name>
</gene>
<dbReference type="AlphaFoldDB" id="A0A2A5JEN9"/>
<protein>
    <submittedName>
        <fullName evidence="2">Uncharacterized protein</fullName>
    </submittedName>
</protein>
<reference evidence="2 3" key="1">
    <citation type="submission" date="2017-07" db="EMBL/GenBank/DDBJ databases">
        <title>Draft sequence of Rhodococcus enclensis 23b-28.</title>
        <authorList>
            <person name="Besaury L."/>
            <person name="Sancelme M."/>
            <person name="Amato P."/>
            <person name="Lallement A."/>
            <person name="Delort A.-M."/>
        </authorList>
    </citation>
    <scope>NUCLEOTIDE SEQUENCE [LARGE SCALE GENOMIC DNA]</scope>
    <source>
        <strain evidence="2 3">23b-28</strain>
    </source>
</reference>
<dbReference type="RefSeq" id="WP_099697377.1">
    <property type="nucleotide sequence ID" value="NZ_JAPWIK010000001.1"/>
</dbReference>